<dbReference type="EMBL" id="AP026073">
    <property type="protein sequence ID" value="BDM69015.1"/>
    <property type="molecule type" value="Genomic_DNA"/>
</dbReference>
<dbReference type="InterPro" id="IPR006764">
    <property type="entry name" value="SAM_dep_MeTrfase_SAV2177_type"/>
</dbReference>
<dbReference type="SUPFAM" id="SSF53335">
    <property type="entry name" value="S-adenosyl-L-methionine-dependent methyltransferases"/>
    <property type="match status" value="1"/>
</dbReference>
<accession>A0ABM7ZRJ9</accession>
<reference evidence="1" key="1">
    <citation type="submission" date="2022-06" db="EMBL/GenBank/DDBJ databases">
        <title>Complete genome sequence of Streptomyces nigrescens HEK616.</title>
        <authorList>
            <person name="Asamizu S."/>
            <person name="Onaka H."/>
        </authorList>
    </citation>
    <scope>NUCLEOTIDE SEQUENCE</scope>
    <source>
        <strain evidence="1">HEK616</strain>
    </source>
</reference>
<dbReference type="PIRSF" id="PIRSF017393">
    <property type="entry name" value="MTase_SAV2177"/>
    <property type="match status" value="1"/>
</dbReference>
<organism evidence="1 2">
    <name type="scientific">Streptomyces nigrescens</name>
    <dbReference type="NCBI Taxonomy" id="1920"/>
    <lineage>
        <taxon>Bacteria</taxon>
        <taxon>Bacillati</taxon>
        <taxon>Actinomycetota</taxon>
        <taxon>Actinomycetes</taxon>
        <taxon>Kitasatosporales</taxon>
        <taxon>Streptomycetaceae</taxon>
        <taxon>Streptomyces</taxon>
    </lineage>
</organism>
<proteinExistence type="predicted"/>
<dbReference type="Pfam" id="PF04672">
    <property type="entry name" value="Methyltransf_19"/>
    <property type="match status" value="1"/>
</dbReference>
<name>A0ABM7ZRJ9_STRNI</name>
<protein>
    <recommendedName>
        <fullName evidence="3">S-adenosyl methyltransferase</fullName>
    </recommendedName>
</protein>
<dbReference type="Gene3D" id="3.40.50.150">
    <property type="entry name" value="Vaccinia Virus protein VP39"/>
    <property type="match status" value="1"/>
</dbReference>
<evidence type="ECO:0000313" key="2">
    <source>
        <dbReference type="Proteomes" id="UP001059597"/>
    </source>
</evidence>
<gene>
    <name evidence="1" type="ORF">HEK616_25020</name>
</gene>
<dbReference type="InterPro" id="IPR029063">
    <property type="entry name" value="SAM-dependent_MTases_sf"/>
</dbReference>
<sequence>MTRRRWVPEGTDQDVPNVARVYDCYLGGSHNFAADRELAREAVEMWPDLPLIMRANRAFLRRAVQFLAGEGITRFLDIGSGLPTFGPVHEVARVVQPEARVVYVDIDPVAVQHSRLLVADDPLCAVVEADMRDPAGLLARPAVAELLRPREPVAALLLAVLHFVTDEEDPARIVRELSAALPAGSALALSHGSREGRPDVVEKHEDLYARASAPLTMRTREEIVALFEGFRLLEPGVVYLPEWRPQDPAAVGPHPELFSGLAGVGLKP</sequence>
<evidence type="ECO:0000313" key="1">
    <source>
        <dbReference type="EMBL" id="BDM69015.1"/>
    </source>
</evidence>
<dbReference type="Proteomes" id="UP001059597">
    <property type="component" value="Chromosome"/>
</dbReference>
<dbReference type="RefSeq" id="WP_261952954.1">
    <property type="nucleotide sequence ID" value="NZ_AP026073.1"/>
</dbReference>
<evidence type="ECO:0008006" key="3">
    <source>
        <dbReference type="Google" id="ProtNLM"/>
    </source>
</evidence>
<keyword evidence="2" id="KW-1185">Reference proteome</keyword>
<dbReference type="CDD" id="cd02440">
    <property type="entry name" value="AdoMet_MTases"/>
    <property type="match status" value="1"/>
</dbReference>